<dbReference type="EMBL" id="CAJVPQ010007497">
    <property type="protein sequence ID" value="CAG8697272.1"/>
    <property type="molecule type" value="Genomic_DNA"/>
</dbReference>
<gene>
    <name evidence="3" type="ORF">FCALED_LOCUS13289</name>
</gene>
<dbReference type="SUPFAM" id="SSF54373">
    <property type="entry name" value="FAD-linked reductases, C-terminal domain"/>
    <property type="match status" value="1"/>
</dbReference>
<dbReference type="SUPFAM" id="SSF51905">
    <property type="entry name" value="FAD/NAD(P)-binding domain"/>
    <property type="match status" value="1"/>
</dbReference>
<dbReference type="Pfam" id="PF05199">
    <property type="entry name" value="GMC_oxred_C"/>
    <property type="match status" value="1"/>
</dbReference>
<organism evidence="3 4">
    <name type="scientific">Funneliformis caledonium</name>
    <dbReference type="NCBI Taxonomy" id="1117310"/>
    <lineage>
        <taxon>Eukaryota</taxon>
        <taxon>Fungi</taxon>
        <taxon>Fungi incertae sedis</taxon>
        <taxon>Mucoromycota</taxon>
        <taxon>Glomeromycotina</taxon>
        <taxon>Glomeromycetes</taxon>
        <taxon>Glomerales</taxon>
        <taxon>Glomeraceae</taxon>
        <taxon>Funneliformis</taxon>
    </lineage>
</organism>
<dbReference type="AlphaFoldDB" id="A0A9N9HMY3"/>
<comment type="caution">
    <text evidence="3">The sequence shown here is derived from an EMBL/GenBank/DDBJ whole genome shotgun (WGS) entry which is preliminary data.</text>
</comment>
<feature type="non-terminal residue" evidence="3">
    <location>
        <position position="279"/>
    </location>
</feature>
<proteinExistence type="inferred from homology"/>
<dbReference type="Proteomes" id="UP000789570">
    <property type="component" value="Unassembled WGS sequence"/>
</dbReference>
<accession>A0A9N9HMY3</accession>
<dbReference type="GO" id="GO:0050660">
    <property type="term" value="F:flavin adenine dinucleotide binding"/>
    <property type="evidence" value="ECO:0007669"/>
    <property type="project" value="InterPro"/>
</dbReference>
<dbReference type="OrthoDB" id="269227at2759"/>
<evidence type="ECO:0000313" key="3">
    <source>
        <dbReference type="EMBL" id="CAG8697272.1"/>
    </source>
</evidence>
<dbReference type="Gene3D" id="3.30.560.10">
    <property type="entry name" value="Glucose Oxidase, domain 3"/>
    <property type="match status" value="1"/>
</dbReference>
<feature type="domain" description="Glucose-methanol-choline oxidoreductase C-terminal" evidence="2">
    <location>
        <begin position="120"/>
        <end position="264"/>
    </location>
</feature>
<dbReference type="PANTHER" id="PTHR11552">
    <property type="entry name" value="GLUCOSE-METHANOL-CHOLINE GMC OXIDOREDUCTASE"/>
    <property type="match status" value="1"/>
</dbReference>
<dbReference type="InterPro" id="IPR012132">
    <property type="entry name" value="GMC_OxRdtase"/>
</dbReference>
<name>A0A9N9HMY3_9GLOM</name>
<dbReference type="GO" id="GO:0016614">
    <property type="term" value="F:oxidoreductase activity, acting on CH-OH group of donors"/>
    <property type="evidence" value="ECO:0007669"/>
    <property type="project" value="InterPro"/>
</dbReference>
<keyword evidence="4" id="KW-1185">Reference proteome</keyword>
<evidence type="ECO:0000313" key="4">
    <source>
        <dbReference type="Proteomes" id="UP000789570"/>
    </source>
</evidence>
<evidence type="ECO:0000259" key="2">
    <source>
        <dbReference type="Pfam" id="PF05199"/>
    </source>
</evidence>
<evidence type="ECO:0000256" key="1">
    <source>
        <dbReference type="ARBA" id="ARBA00010790"/>
    </source>
</evidence>
<dbReference type="InterPro" id="IPR007867">
    <property type="entry name" value="GMC_OxRtase_C"/>
</dbReference>
<dbReference type="Gene3D" id="3.50.50.60">
    <property type="entry name" value="FAD/NAD(P)-binding domain"/>
    <property type="match status" value="1"/>
</dbReference>
<dbReference type="PANTHER" id="PTHR11552:SF147">
    <property type="entry name" value="CHOLINE DEHYDROGENASE, MITOCHONDRIAL"/>
    <property type="match status" value="1"/>
</dbReference>
<dbReference type="InterPro" id="IPR036188">
    <property type="entry name" value="FAD/NAD-bd_sf"/>
</dbReference>
<protein>
    <submittedName>
        <fullName evidence="3">14639_t:CDS:1</fullName>
    </submittedName>
</protein>
<reference evidence="3" key="1">
    <citation type="submission" date="2021-06" db="EMBL/GenBank/DDBJ databases">
        <authorList>
            <person name="Kallberg Y."/>
            <person name="Tangrot J."/>
            <person name="Rosling A."/>
        </authorList>
    </citation>
    <scope>NUCLEOTIDE SEQUENCE</scope>
    <source>
        <strain evidence="3">UK204</strain>
    </source>
</reference>
<sequence length="279" mass="31792">AQILMLSGIGPKNNLEANNIKVCKELPVGRNLQDHPYCLFAGKISVQNNSTDVFTSHAWCCGHKLGILFKGNSEGKIPNQKDFLDERPEIQTYICTQDGLNTILVQKLEFIALSSVLNFPSSVGYLELSSFNPFVQPKIFLNYYEKPDDMYRMISSCKFLREIIKQPPLSTVWGMKEFGFYDKFGKWCSMKEEMSDEDWEQYIREQTNTSFHTCGTVKMAPESQGGCVNHRLEVYGTKNLRVVDASIFPIIPNGNTNAPTAMVAWRASRIIEEDYRNKI</sequence>
<comment type="similarity">
    <text evidence="1">Belongs to the GMC oxidoreductase family.</text>
</comment>